<dbReference type="Proteomes" id="UP000595053">
    <property type="component" value="Chromosome"/>
</dbReference>
<accession>A0A8A5U5R7</accession>
<dbReference type="RefSeq" id="WP_197550669.1">
    <property type="nucleotide sequence ID" value="NZ_CP063213.1"/>
</dbReference>
<name>A0A7M1QUL3_9ACTO</name>
<dbReference type="EMBL" id="CP063213">
    <property type="protein sequence ID" value="QOR44847.1"/>
    <property type="molecule type" value="Genomic_DNA"/>
</dbReference>
<organism evidence="1 2">
    <name type="scientific">Trueperella pecoris</name>
    <dbReference type="NCBI Taxonomy" id="2733571"/>
    <lineage>
        <taxon>Bacteria</taxon>
        <taxon>Bacillati</taxon>
        <taxon>Actinomycetota</taxon>
        <taxon>Actinomycetes</taxon>
        <taxon>Actinomycetales</taxon>
        <taxon>Actinomycetaceae</taxon>
        <taxon>Trueperella</taxon>
    </lineage>
</organism>
<evidence type="ECO:0000313" key="2">
    <source>
        <dbReference type="Proteomes" id="UP000595053"/>
    </source>
</evidence>
<accession>A0A7M1QUL3</accession>
<reference evidence="1 2" key="1">
    <citation type="submission" date="2020-10" db="EMBL/GenBank/DDBJ databases">
        <title>Trueperella pecoris sp. nov. isolated from bovine and porcine specimens.</title>
        <authorList>
            <person name="Schoenecker L."/>
            <person name="Schnydrig P."/>
            <person name="Brodard I."/>
            <person name="Thomann A."/>
            <person name="Hemphill A."/>
            <person name="Rodriguez-Campos S."/>
            <person name="Perreten V."/>
            <person name="Jores J."/>
            <person name="Kittl S."/>
        </authorList>
    </citation>
    <scope>NUCLEOTIDE SEQUENCE [LARGE SCALE GENOMIC DNA]</scope>
    <source>
        <strain evidence="1 2">15A0121</strain>
    </source>
</reference>
<evidence type="ECO:0000313" key="1">
    <source>
        <dbReference type="EMBL" id="QOR44847.1"/>
    </source>
</evidence>
<dbReference type="AlphaFoldDB" id="A0A7M1QUL3"/>
<gene>
    <name evidence="1" type="ORF">INS88_05945</name>
</gene>
<proteinExistence type="predicted"/>
<protein>
    <submittedName>
        <fullName evidence="1">Uncharacterized protein</fullName>
    </submittedName>
</protein>
<sequence>MKKQTRWGRTPAGRPAMLVAIPLGVLIGILLGVIFSLIRGLQAEDVVLYFAVMAAMTAPIGIALAWAIVVDRSTLTGAIAHPEVSVESHWHRQAAQISFFALLNASGWGSAIAAVLNEEKISFTLLAVALFSVVVFAVAYFIQKRRGA</sequence>
<keyword evidence="2" id="KW-1185">Reference proteome</keyword>